<sequence>MEKTFYKFFYQRKRRRLLYLIWAIVLVFTSVSPALAAPVESIGKKASQKMVSAGEQLAKEKIDQQMFTLFQQDKYVTYLVKMKEQTDVDRVAKAAEIKSLARHETKAQQKLSVRQAVVSSLRETALSTQSGLTAYLEKMKQTGEVKDYESFFIVNALAVTSTKEIMEKIAAREEVAKILPNYERFLIDGELVTAEEAQAKQLSVPSSGDAPAADDQIEWNIERVGAPAAWALGIDGSGMVVANLDTGVDMNHPALSRKWRGLTGDPALSWYDAHSGATRPVDSDGHGTHTMGTMVGSTEDGQVIGVAPGAQWIAVRVFNPSTTDQILLRGGEWILAPRDAQGNLHPEAAPDSVNNSWGSTSPGMDEWYRPMVQAWRATGIFPAFANGNLGPDAGTASSPGNYPESFAVGAVNINNEVASFSSRGPSPYGEIKPNIAAPGVNIRSSIPGGGYANYNGTSMATPHVAAAAALLMQANTSLTVDDIAEILISTATPLTDAQYTDVPNNAYGHGLLNVYDAVSSVLTGVGTVEGRVTTGGDDFEPPVITHEPVQEVFYGYDVSIKTRLQDNVSVTTAELFARKGGDTYWTYIPMKRISGDYRDGVYEATIPGSLTTGSTVEYYIRANDYGNNVVETEVYRIHVSKGVNIGYYQNFEENWDGFQTGGVNNTWARGIPETGPSSGYSGQYALASNLTGTYQSNTNSWVMMPPIDLTEHPSMALLTFWHWFDLENRWDFGRVYVAAESTDYDFVKVAEFTGRERKWQQVAIDLTPYSGEVVYVLWNLTSDTSFQYDGWFIDDVSIVGPADTPPAAPDGVQATVNQLGHMRVVWQPVDDIRVKDYVVYVKKEGEEDWKQAGMGDGSETYVFFRSSGSYDVSVRARMYDGILGEMSEPVSINVEVPNIIFYDDFNGTDDNGWTHGGQNDIWGRGVPKKGPGRALMPPNVWATGLSGNYLNSMNASLVSPVIDLTDEEHAALSFYHWYETETSWDKAYVEITTNGGSTWQEVAMYSHVTNGKQWSPVTIDLDPYIGQTVQVRFRFYSDSSVNYQGWLLDQVGVYATHMNTDLGPRQSAQDSKAAKSDKEGTVNDAPPVIQLPLHQTGDQSVSEHSLHTLPPVAPASLPVAATVTALEVGKSTKTDPATGKYSMRLGAGEYTLRAEAYGFYPSDQTVTIEDGKTSRLYFSLTPIPQGTIHGTVIDERTHEPIAGAMVLVMEDAHVAPVQTDDQGEFTLTVYEGDYTLSVSHPEYYLTHTNVRVNGGETTDMSIAMKPFIGFDGVIAYDSGAVDNAWAYYDPGNGWAVRMTPAYDQVQVVGGLFRFWDTSWPSPGGTAFKVAIFDHSGKNGAPGKLIYGPIDATANRDGTWTEVRFSEPVMLEGDFYLTVIQAGSYPNVPGLATDETGPSSGRNWQYIDGGWSQAAADDGNYLIRALVRYPVGAPVITQPVDGSFTNVETITVEGTLVVDGAVVSVYNGDERVGQTTVENGIFSLPITLHDGENIISAEAEFDGKLTDRSQPVHVTLKQTPPHLSVNRPLDGFKTNLETLHVIGTVEDPYFDVLTINDEKIEVLEDGSFDHRVFLNPGANTLTIVAKDKAGNTATVERTVYMNQEAPNLTVTEPLEDVTLHAGENLIVRATGDTELNVHFRLELPLQTQDIRPVVNAVYMPEVEPGIYVGEWTVPAGLLVNGVHILVQAQDGFGNQLDVYAPGKLNIVQTGDDDGSMPPGDDDGSTPPGSQTVVSVVTDATQVIVGQPFTLEVRADHLTDMYAYQLSLVSPAEIEVKGFTLSDALYGWQQEHGDEISPIVHVVTHERTDGRFQTDVIFSFLGDISGISGTHALGSLEMIALAAGDMTIELTGLRLLDSQGEELLLAEPEDLSIPVEESDDAGTPPGNDDGSMPPGDDDGSTPPGDDDGSMPPGDDDGGTPPEDRDPGTLFDITGFIQAEAFDSSVQYNAIWYEGADGAVKVLIEAYDAEGKRIATGNVTADGQMHIALPDGGPYTLMIHVPGHLLYRTSITAHGPQELDLPILLAGDVNGDGMIDLKDLQHVAKHFGKRAPWSTKQEALADIKRDGEIDLLDISYILQNFGKRSE</sequence>
<feature type="compositionally biased region" description="Acidic residues" evidence="7">
    <location>
        <begin position="1709"/>
        <end position="1722"/>
    </location>
</feature>
<dbReference type="InterPro" id="IPR016134">
    <property type="entry name" value="Dockerin_dom"/>
</dbReference>
<evidence type="ECO:0000259" key="9">
    <source>
        <dbReference type="PROSITE" id="PS50222"/>
    </source>
</evidence>
<dbReference type="SUPFAM" id="SSF63446">
    <property type="entry name" value="Type I dockerin domain"/>
    <property type="match status" value="1"/>
</dbReference>
<evidence type="ECO:0000259" key="10">
    <source>
        <dbReference type="PROSITE" id="PS50853"/>
    </source>
</evidence>
<dbReference type="GO" id="GO:0004252">
    <property type="term" value="F:serine-type endopeptidase activity"/>
    <property type="evidence" value="ECO:0007669"/>
    <property type="project" value="UniProtKB-UniRule"/>
</dbReference>
<dbReference type="PROSITE" id="PS50222">
    <property type="entry name" value="EF_HAND_2"/>
    <property type="match status" value="1"/>
</dbReference>
<dbReference type="NCBIfam" id="NF038128">
    <property type="entry name" value="choice_anch_J"/>
    <property type="match status" value="2"/>
</dbReference>
<dbReference type="SUPFAM" id="SSF49899">
    <property type="entry name" value="Concanavalin A-like lectins/glucanases"/>
    <property type="match status" value="2"/>
</dbReference>
<dbReference type="Pfam" id="PF00082">
    <property type="entry name" value="Peptidase_S8"/>
    <property type="match status" value="1"/>
</dbReference>
<dbReference type="InterPro" id="IPR013783">
    <property type="entry name" value="Ig-like_fold"/>
</dbReference>
<feature type="compositionally biased region" description="Basic and acidic residues" evidence="7">
    <location>
        <begin position="1072"/>
        <end position="1081"/>
    </location>
</feature>
<dbReference type="InterPro" id="IPR023828">
    <property type="entry name" value="Peptidase_S8_Ser-AS"/>
</dbReference>
<gene>
    <name evidence="12" type="ORF">BSOLF_0447</name>
</gene>
<dbReference type="PROSITE" id="PS00018">
    <property type="entry name" value="EF_HAND_1"/>
    <property type="match status" value="1"/>
</dbReference>
<keyword evidence="4 6" id="KW-0720">Serine protease</keyword>
<evidence type="ECO:0000256" key="5">
    <source>
        <dbReference type="PIRSR" id="PIRSR615500-1"/>
    </source>
</evidence>
<keyword evidence="2 6" id="KW-0645">Protease</keyword>
<dbReference type="SUPFAM" id="SSF49464">
    <property type="entry name" value="Carboxypeptidase regulatory domain-like"/>
    <property type="match status" value="2"/>
</dbReference>
<feature type="chain" id="PRO_5015360208" evidence="8">
    <location>
        <begin position="37"/>
        <end position="2083"/>
    </location>
</feature>
<evidence type="ECO:0000256" key="1">
    <source>
        <dbReference type="ARBA" id="ARBA00011073"/>
    </source>
</evidence>
<dbReference type="InterPro" id="IPR013320">
    <property type="entry name" value="ConA-like_dom_sf"/>
</dbReference>
<feature type="active site" description="Charge relay system" evidence="5 6">
    <location>
        <position position="458"/>
    </location>
</feature>
<evidence type="ECO:0000256" key="2">
    <source>
        <dbReference type="ARBA" id="ARBA00022670"/>
    </source>
</evidence>
<dbReference type="Pfam" id="PF20773">
    <property type="entry name" value="InhA-like_MAM"/>
    <property type="match status" value="1"/>
</dbReference>
<feature type="domain" description="EF-hand" evidence="9">
    <location>
        <begin position="2025"/>
        <end position="2047"/>
    </location>
</feature>
<dbReference type="Pfam" id="PF13620">
    <property type="entry name" value="CarboxypepD_reg"/>
    <property type="match status" value="1"/>
</dbReference>
<dbReference type="InterPro" id="IPR036439">
    <property type="entry name" value="Dockerin_dom_sf"/>
</dbReference>
<protein>
    <submittedName>
        <fullName evidence="12">Copper binding protein, plastocyanin/azurin family</fullName>
    </submittedName>
</protein>
<dbReference type="PROSITE" id="PS50853">
    <property type="entry name" value="FN3"/>
    <property type="match status" value="1"/>
</dbReference>
<keyword evidence="8" id="KW-0732">Signal</keyword>
<reference evidence="13" key="1">
    <citation type="journal article" date="2018" name="Sci. Rep.">
        <title>Lignite coal burning seam in the remote Altai Mountains harbors a hydrogen-driven thermophilic microbial community.</title>
        <authorList>
            <person name="Kadnikov V.V."/>
            <person name="Mardanov A.V."/>
            <person name="Ivasenko D.A."/>
            <person name="Antsiferov D.V."/>
            <person name="Beletsky A.V."/>
            <person name="Karnachuk O.V."/>
            <person name="Ravin N.V."/>
        </authorList>
    </citation>
    <scope>NUCLEOTIDE SEQUENCE [LARGE SCALE GENOMIC DNA]</scope>
</reference>
<dbReference type="Proteomes" id="UP000244338">
    <property type="component" value="Unassembled WGS sequence"/>
</dbReference>
<feature type="compositionally biased region" description="Acidic residues" evidence="7">
    <location>
        <begin position="1893"/>
        <end position="1915"/>
    </location>
</feature>
<dbReference type="InterPro" id="IPR051048">
    <property type="entry name" value="Peptidase_S8/S53_subtilisin"/>
</dbReference>
<proteinExistence type="inferred from homology"/>
<dbReference type="GO" id="GO:0006508">
    <property type="term" value="P:proteolysis"/>
    <property type="evidence" value="ECO:0007669"/>
    <property type="project" value="UniProtKB-KW"/>
</dbReference>
<dbReference type="InterPro" id="IPR003961">
    <property type="entry name" value="FN3_dom"/>
</dbReference>
<feature type="active site" description="Charge relay system" evidence="5 6">
    <location>
        <position position="286"/>
    </location>
</feature>
<feature type="domain" description="Fibronectin type-III" evidence="10">
    <location>
        <begin position="808"/>
        <end position="897"/>
    </location>
</feature>
<dbReference type="PROSITE" id="PS00138">
    <property type="entry name" value="SUBTILASE_SER"/>
    <property type="match status" value="1"/>
</dbReference>
<dbReference type="PROSITE" id="PS51766">
    <property type="entry name" value="DOCKERIN"/>
    <property type="match status" value="1"/>
</dbReference>
<evidence type="ECO:0000256" key="8">
    <source>
        <dbReference type="SAM" id="SignalP"/>
    </source>
</evidence>
<evidence type="ECO:0000256" key="7">
    <source>
        <dbReference type="SAM" id="MobiDB-lite"/>
    </source>
</evidence>
<dbReference type="Gene3D" id="2.60.40.1120">
    <property type="entry name" value="Carboxypeptidase-like, regulatory domain"/>
    <property type="match status" value="2"/>
</dbReference>
<dbReference type="Gene3D" id="3.40.50.200">
    <property type="entry name" value="Peptidase S8/S53 domain"/>
    <property type="match status" value="1"/>
</dbReference>
<dbReference type="Pfam" id="PF05922">
    <property type="entry name" value="Inhibitor_I9"/>
    <property type="match status" value="1"/>
</dbReference>
<evidence type="ECO:0000256" key="3">
    <source>
        <dbReference type="ARBA" id="ARBA00022801"/>
    </source>
</evidence>
<dbReference type="InterPro" id="IPR036852">
    <property type="entry name" value="Peptidase_S8/S53_dom_sf"/>
</dbReference>
<dbReference type="EMBL" id="PEBX01000001">
    <property type="protein sequence ID" value="PTQ57936.1"/>
    <property type="molecule type" value="Genomic_DNA"/>
</dbReference>
<dbReference type="Gene3D" id="2.60.40.10">
    <property type="entry name" value="Immunoglobulins"/>
    <property type="match status" value="3"/>
</dbReference>
<dbReference type="CDD" id="cd14254">
    <property type="entry name" value="Dockerin_II"/>
    <property type="match status" value="1"/>
</dbReference>
<dbReference type="GO" id="GO:0005509">
    <property type="term" value="F:calcium ion binding"/>
    <property type="evidence" value="ECO:0007669"/>
    <property type="project" value="InterPro"/>
</dbReference>
<dbReference type="GO" id="GO:0000272">
    <property type="term" value="P:polysaccharide catabolic process"/>
    <property type="evidence" value="ECO:0007669"/>
    <property type="project" value="InterPro"/>
</dbReference>
<feature type="signal peptide" evidence="8">
    <location>
        <begin position="1"/>
        <end position="36"/>
    </location>
</feature>
<dbReference type="InterPro" id="IPR010259">
    <property type="entry name" value="S8pro/Inhibitor_I9"/>
</dbReference>
<dbReference type="InterPro" id="IPR000209">
    <property type="entry name" value="Peptidase_S8/S53_dom"/>
</dbReference>
<evidence type="ECO:0000256" key="4">
    <source>
        <dbReference type="ARBA" id="ARBA00022825"/>
    </source>
</evidence>
<dbReference type="Gene3D" id="1.10.1330.10">
    <property type="entry name" value="Dockerin domain"/>
    <property type="match status" value="1"/>
</dbReference>
<dbReference type="Pfam" id="PF09136">
    <property type="entry name" value="Glucodextran_B"/>
    <property type="match status" value="2"/>
</dbReference>
<feature type="active site" description="Charge relay system" evidence="5 6">
    <location>
        <position position="245"/>
    </location>
</feature>
<evidence type="ECO:0000313" key="13">
    <source>
        <dbReference type="Proteomes" id="UP000244338"/>
    </source>
</evidence>
<dbReference type="Pfam" id="PF00404">
    <property type="entry name" value="Dockerin_1"/>
    <property type="match status" value="1"/>
</dbReference>
<dbReference type="PANTHER" id="PTHR43399">
    <property type="entry name" value="SUBTILISIN-RELATED"/>
    <property type="match status" value="1"/>
</dbReference>
<dbReference type="Gene3D" id="2.60.120.200">
    <property type="match status" value="1"/>
</dbReference>
<comment type="similarity">
    <text evidence="1 6">Belongs to the peptidase S8 family.</text>
</comment>
<name>A0A2R6Y5I2_9BACL</name>
<comment type="caution">
    <text evidence="12">The sequence shown here is derived from an EMBL/GenBank/DDBJ whole genome shotgun (WGS) entry which is preliminary data.</text>
</comment>
<dbReference type="PANTHER" id="PTHR43399:SF4">
    <property type="entry name" value="CELL WALL-ASSOCIATED PROTEASE"/>
    <property type="match status" value="1"/>
</dbReference>
<evidence type="ECO:0000259" key="11">
    <source>
        <dbReference type="PROSITE" id="PS51766"/>
    </source>
</evidence>
<dbReference type="InterPro" id="IPR002105">
    <property type="entry name" value="Dockerin_1_rpt"/>
</dbReference>
<keyword evidence="3 6" id="KW-0378">Hydrolase</keyword>
<dbReference type="CDD" id="cd00063">
    <property type="entry name" value="FN3"/>
    <property type="match status" value="1"/>
</dbReference>
<dbReference type="PRINTS" id="PR00723">
    <property type="entry name" value="SUBTILISIN"/>
</dbReference>
<feature type="region of interest" description="Disordered" evidence="7">
    <location>
        <begin position="1707"/>
        <end position="1728"/>
    </location>
</feature>
<dbReference type="InterPro" id="IPR002048">
    <property type="entry name" value="EF_hand_dom"/>
</dbReference>
<dbReference type="PROSITE" id="PS51892">
    <property type="entry name" value="SUBTILASE"/>
    <property type="match status" value="1"/>
</dbReference>
<feature type="domain" description="Dockerin" evidence="11">
    <location>
        <begin position="2019"/>
        <end position="2083"/>
    </location>
</feature>
<dbReference type="CDD" id="cd08547">
    <property type="entry name" value="Type_II_cohesin"/>
    <property type="match status" value="1"/>
</dbReference>
<dbReference type="GO" id="GO:0004553">
    <property type="term" value="F:hydrolase activity, hydrolyzing O-glycosyl compounds"/>
    <property type="evidence" value="ECO:0007669"/>
    <property type="project" value="InterPro"/>
</dbReference>
<accession>A0A2R6Y5I2</accession>
<dbReference type="InterPro" id="IPR008969">
    <property type="entry name" value="CarboxyPept-like_regulatory"/>
</dbReference>
<dbReference type="SUPFAM" id="SSF52743">
    <property type="entry name" value="Subtilisin-like"/>
    <property type="match status" value="1"/>
</dbReference>
<dbReference type="InterPro" id="IPR036116">
    <property type="entry name" value="FN3_sf"/>
</dbReference>
<dbReference type="InterPro" id="IPR018247">
    <property type="entry name" value="EF_Hand_1_Ca_BS"/>
</dbReference>
<evidence type="ECO:0000313" key="12">
    <source>
        <dbReference type="EMBL" id="PTQ57936.1"/>
    </source>
</evidence>
<feature type="compositionally biased region" description="Low complexity" evidence="7">
    <location>
        <begin position="1882"/>
        <end position="1892"/>
    </location>
</feature>
<feature type="region of interest" description="Disordered" evidence="7">
    <location>
        <begin position="1865"/>
        <end position="1927"/>
    </location>
</feature>
<dbReference type="Gene3D" id="2.60.120.260">
    <property type="entry name" value="Galactose-binding domain-like"/>
    <property type="match status" value="1"/>
</dbReference>
<evidence type="ECO:0000256" key="6">
    <source>
        <dbReference type="PROSITE-ProRule" id="PRU01240"/>
    </source>
</evidence>
<dbReference type="InterPro" id="IPR015500">
    <property type="entry name" value="Peptidase_S8_subtilisin-rel"/>
</dbReference>
<feature type="region of interest" description="Disordered" evidence="7">
    <location>
        <begin position="1062"/>
        <end position="1087"/>
    </location>
</feature>
<dbReference type="SUPFAM" id="SSF49265">
    <property type="entry name" value="Fibronectin type III"/>
    <property type="match status" value="1"/>
</dbReference>
<organism evidence="12 13">
    <name type="scientific">Candidatus Carbonibacillus altaicus</name>
    <dbReference type="NCBI Taxonomy" id="2163959"/>
    <lineage>
        <taxon>Bacteria</taxon>
        <taxon>Bacillati</taxon>
        <taxon>Bacillota</taxon>
        <taxon>Bacilli</taxon>
        <taxon>Bacillales</taxon>
        <taxon>Candidatus Carbonibacillus</taxon>
    </lineage>
</organism>